<dbReference type="EMBL" id="AKHW03006597">
    <property type="protein sequence ID" value="KYO19486.1"/>
    <property type="molecule type" value="Genomic_DNA"/>
</dbReference>
<evidence type="ECO:0000313" key="1">
    <source>
        <dbReference type="EMBL" id="KYO19486.1"/>
    </source>
</evidence>
<accession>A0A151M4Q2</accession>
<sequence length="84" mass="9204">MHMAPCCFQSDRPSGKTDVDIGTAAESAVTTQVLQAPFLQEATDHSTDFLSLLQSLPSYSLKGFCSSVVFTKKNRQSQLSFRNT</sequence>
<name>A0A151M4Q2_ALLMI</name>
<comment type="caution">
    <text evidence="1">The sequence shown here is derived from an EMBL/GenBank/DDBJ whole genome shotgun (WGS) entry which is preliminary data.</text>
</comment>
<dbReference type="AlphaFoldDB" id="A0A151M4Q2"/>
<proteinExistence type="predicted"/>
<keyword evidence="2" id="KW-1185">Reference proteome</keyword>
<organism evidence="1 2">
    <name type="scientific">Alligator mississippiensis</name>
    <name type="common">American alligator</name>
    <dbReference type="NCBI Taxonomy" id="8496"/>
    <lineage>
        <taxon>Eukaryota</taxon>
        <taxon>Metazoa</taxon>
        <taxon>Chordata</taxon>
        <taxon>Craniata</taxon>
        <taxon>Vertebrata</taxon>
        <taxon>Euteleostomi</taxon>
        <taxon>Archelosauria</taxon>
        <taxon>Archosauria</taxon>
        <taxon>Crocodylia</taxon>
        <taxon>Alligatoridae</taxon>
        <taxon>Alligatorinae</taxon>
        <taxon>Alligator</taxon>
    </lineage>
</organism>
<protein>
    <submittedName>
        <fullName evidence="1">Uncharacterized protein</fullName>
    </submittedName>
</protein>
<evidence type="ECO:0000313" key="2">
    <source>
        <dbReference type="Proteomes" id="UP000050525"/>
    </source>
</evidence>
<gene>
    <name evidence="1" type="ORF">Y1Q_0022107</name>
</gene>
<reference evidence="1 2" key="1">
    <citation type="journal article" date="2012" name="Genome Biol.">
        <title>Sequencing three crocodilian genomes to illuminate the evolution of archosaurs and amniotes.</title>
        <authorList>
            <person name="St John J.A."/>
            <person name="Braun E.L."/>
            <person name="Isberg S.R."/>
            <person name="Miles L.G."/>
            <person name="Chong A.Y."/>
            <person name="Gongora J."/>
            <person name="Dalzell P."/>
            <person name="Moran C."/>
            <person name="Bed'hom B."/>
            <person name="Abzhanov A."/>
            <person name="Burgess S.C."/>
            <person name="Cooksey A.M."/>
            <person name="Castoe T.A."/>
            <person name="Crawford N.G."/>
            <person name="Densmore L.D."/>
            <person name="Drew J.C."/>
            <person name="Edwards S.V."/>
            <person name="Faircloth B.C."/>
            <person name="Fujita M.K."/>
            <person name="Greenwold M.J."/>
            <person name="Hoffmann F.G."/>
            <person name="Howard J.M."/>
            <person name="Iguchi T."/>
            <person name="Janes D.E."/>
            <person name="Khan S.Y."/>
            <person name="Kohno S."/>
            <person name="de Koning A.J."/>
            <person name="Lance S.L."/>
            <person name="McCarthy F.M."/>
            <person name="McCormack J.E."/>
            <person name="Merchant M.E."/>
            <person name="Peterson D.G."/>
            <person name="Pollock D.D."/>
            <person name="Pourmand N."/>
            <person name="Raney B.J."/>
            <person name="Roessler K.A."/>
            <person name="Sanford J.R."/>
            <person name="Sawyer R.H."/>
            <person name="Schmidt C.J."/>
            <person name="Triplett E.W."/>
            <person name="Tuberville T.D."/>
            <person name="Venegas-Anaya M."/>
            <person name="Howard J.T."/>
            <person name="Jarvis E.D."/>
            <person name="Guillette L.J.Jr."/>
            <person name="Glenn T.C."/>
            <person name="Green R.E."/>
            <person name="Ray D.A."/>
        </authorList>
    </citation>
    <scope>NUCLEOTIDE SEQUENCE [LARGE SCALE GENOMIC DNA]</scope>
    <source>
        <strain evidence="1">KSC_2009_1</strain>
    </source>
</reference>
<dbReference type="Proteomes" id="UP000050525">
    <property type="component" value="Unassembled WGS sequence"/>
</dbReference>